<proteinExistence type="predicted"/>
<evidence type="ECO:0000256" key="1">
    <source>
        <dbReference type="SAM" id="MobiDB-lite"/>
    </source>
</evidence>
<sequence length="311" mass="34318">MSTQLESSSSDSDSDSNIKITPPEVQVSNIPPVQQDVVKHSENIDAVGSILLPSFSDSGFPSSKLKDQNLYESQDIVTKDSITENERPGSLSIKSRIMLFEGDTGQRRDVRKTDVNKEFSKLSEVPSEKTKRQSSSDANADRVKDNLEHSQSRVIETPRLQYEESCVEEDDVHKNAFSGYDADNSINFVLSEKSELGIVSSSKESMSQYVSVSDDQHMNKEIFNQDEVISSEHNQLSSPVLTGISSEEYCSANSLYKSDLAEDSILENDAPIEVTSNISETEDNSVIVISSVSEEAIVISDTSEENLDRAP</sequence>
<gene>
    <name evidence="2" type="ORF">HHI36_009003</name>
</gene>
<organism evidence="2 3">
    <name type="scientific">Cryptolaemus montrouzieri</name>
    <dbReference type="NCBI Taxonomy" id="559131"/>
    <lineage>
        <taxon>Eukaryota</taxon>
        <taxon>Metazoa</taxon>
        <taxon>Ecdysozoa</taxon>
        <taxon>Arthropoda</taxon>
        <taxon>Hexapoda</taxon>
        <taxon>Insecta</taxon>
        <taxon>Pterygota</taxon>
        <taxon>Neoptera</taxon>
        <taxon>Endopterygota</taxon>
        <taxon>Coleoptera</taxon>
        <taxon>Polyphaga</taxon>
        <taxon>Cucujiformia</taxon>
        <taxon>Coccinelloidea</taxon>
        <taxon>Coccinellidae</taxon>
        <taxon>Scymninae</taxon>
        <taxon>Scymnini</taxon>
        <taxon>Cryptolaemus</taxon>
    </lineage>
</organism>
<comment type="caution">
    <text evidence="2">The sequence shown here is derived from an EMBL/GenBank/DDBJ whole genome shotgun (WGS) entry which is preliminary data.</text>
</comment>
<dbReference type="Proteomes" id="UP001516400">
    <property type="component" value="Unassembled WGS sequence"/>
</dbReference>
<protein>
    <submittedName>
        <fullName evidence="2">Uncharacterized protein</fullName>
    </submittedName>
</protein>
<feature type="region of interest" description="Disordered" evidence="1">
    <location>
        <begin position="1"/>
        <end position="25"/>
    </location>
</feature>
<reference evidence="2 3" key="1">
    <citation type="journal article" date="2021" name="BMC Biol.">
        <title>Horizontally acquired antibacterial genes associated with adaptive radiation of ladybird beetles.</title>
        <authorList>
            <person name="Li H.S."/>
            <person name="Tang X.F."/>
            <person name="Huang Y.H."/>
            <person name="Xu Z.Y."/>
            <person name="Chen M.L."/>
            <person name="Du X.Y."/>
            <person name="Qiu B.Y."/>
            <person name="Chen P.T."/>
            <person name="Zhang W."/>
            <person name="Slipinski A."/>
            <person name="Escalona H.E."/>
            <person name="Waterhouse R.M."/>
            <person name="Zwick A."/>
            <person name="Pang H."/>
        </authorList>
    </citation>
    <scope>NUCLEOTIDE SEQUENCE [LARGE SCALE GENOMIC DNA]</scope>
    <source>
        <strain evidence="2">SYSU2018</strain>
    </source>
</reference>
<name>A0ABD2MUH3_9CUCU</name>
<keyword evidence="3" id="KW-1185">Reference proteome</keyword>
<feature type="compositionally biased region" description="Basic and acidic residues" evidence="1">
    <location>
        <begin position="139"/>
        <end position="151"/>
    </location>
</feature>
<feature type="region of interest" description="Disordered" evidence="1">
    <location>
        <begin position="102"/>
        <end position="153"/>
    </location>
</feature>
<accession>A0ABD2MUH3</accession>
<dbReference type="EMBL" id="JABFTP020000021">
    <property type="protein sequence ID" value="KAL3269947.1"/>
    <property type="molecule type" value="Genomic_DNA"/>
</dbReference>
<evidence type="ECO:0000313" key="2">
    <source>
        <dbReference type="EMBL" id="KAL3269947.1"/>
    </source>
</evidence>
<dbReference type="AlphaFoldDB" id="A0ABD2MUH3"/>
<evidence type="ECO:0000313" key="3">
    <source>
        <dbReference type="Proteomes" id="UP001516400"/>
    </source>
</evidence>
<feature type="compositionally biased region" description="Basic and acidic residues" evidence="1">
    <location>
        <begin position="104"/>
        <end position="131"/>
    </location>
</feature>